<keyword evidence="4" id="KW-0285">Flavoprotein</keyword>
<dbReference type="GO" id="GO:0009086">
    <property type="term" value="P:methionine biosynthetic process"/>
    <property type="evidence" value="ECO:0007669"/>
    <property type="project" value="TreeGrafter"/>
</dbReference>
<keyword evidence="5" id="KW-0274">FAD</keyword>
<dbReference type="UniPathway" id="UPA00193"/>
<sequence>MTSTTSTRLDRLPATAGAAAPPVRLIRDIYAEQRMLGQPVLSIELFPPKTPKGNALLFEHALPALRDLEPDFYSVTYGAGGSTRDRTIAIVDRIQREHQTTTMAHLTCISTSRADIEHFLLDARKRGIRNILALRGDPPLDDIGPVEPGFEYSYQLVEFIKELGGFSIGTAGFPESHIACTEGKHVDWQRLKAKIDRGADFVLTQLFFDNDDYFAFRDYLTETLGVSVPITPGILPILSTDQIKRFTSLCGATLPAAVSAKLDAYGNDAAAVGEFGVEFATRQCEALLAGGAPGLHFYSLNKPHAPTRIIGNLGLRG</sequence>
<dbReference type="SUPFAM" id="SSF51730">
    <property type="entry name" value="FAD-linked oxidoreductase"/>
    <property type="match status" value="1"/>
</dbReference>
<dbReference type="GO" id="GO:0071949">
    <property type="term" value="F:FAD binding"/>
    <property type="evidence" value="ECO:0007669"/>
    <property type="project" value="TreeGrafter"/>
</dbReference>
<comment type="pathway">
    <text evidence="2">One-carbon metabolism; tetrahydrofolate interconversion.</text>
</comment>
<dbReference type="InterPro" id="IPR003171">
    <property type="entry name" value="Mehydrof_redctse-like"/>
</dbReference>
<comment type="similarity">
    <text evidence="3">Belongs to the methylenetetrahydrofolate reductase family.</text>
</comment>
<organism evidence="7">
    <name type="scientific">marine metagenome</name>
    <dbReference type="NCBI Taxonomy" id="408172"/>
    <lineage>
        <taxon>unclassified sequences</taxon>
        <taxon>metagenomes</taxon>
        <taxon>ecological metagenomes</taxon>
    </lineage>
</organism>
<dbReference type="PANTHER" id="PTHR45754">
    <property type="entry name" value="METHYLENETETRAHYDROFOLATE REDUCTASE"/>
    <property type="match status" value="1"/>
</dbReference>
<evidence type="ECO:0000256" key="3">
    <source>
        <dbReference type="ARBA" id="ARBA00006743"/>
    </source>
</evidence>
<evidence type="ECO:0000256" key="6">
    <source>
        <dbReference type="ARBA" id="ARBA00023002"/>
    </source>
</evidence>
<dbReference type="CDD" id="cd00537">
    <property type="entry name" value="MTHFR"/>
    <property type="match status" value="1"/>
</dbReference>
<comment type="cofactor">
    <cofactor evidence="1">
        <name>FAD</name>
        <dbReference type="ChEBI" id="CHEBI:57692"/>
    </cofactor>
</comment>
<proteinExistence type="inferred from homology"/>
<dbReference type="AlphaFoldDB" id="A0A381TDB7"/>
<dbReference type="EMBL" id="UINC01004117">
    <property type="protein sequence ID" value="SVA11923.1"/>
    <property type="molecule type" value="Genomic_DNA"/>
</dbReference>
<evidence type="ECO:0000256" key="4">
    <source>
        <dbReference type="ARBA" id="ARBA00022630"/>
    </source>
</evidence>
<name>A0A381TDB7_9ZZZZ</name>
<gene>
    <name evidence="7" type="ORF">METZ01_LOCUS64777</name>
</gene>
<dbReference type="GO" id="GO:0005829">
    <property type="term" value="C:cytosol"/>
    <property type="evidence" value="ECO:0007669"/>
    <property type="project" value="TreeGrafter"/>
</dbReference>
<dbReference type="Pfam" id="PF02219">
    <property type="entry name" value="MTHFR"/>
    <property type="match status" value="1"/>
</dbReference>
<reference evidence="7" key="1">
    <citation type="submission" date="2018-05" db="EMBL/GenBank/DDBJ databases">
        <authorList>
            <person name="Lanie J.A."/>
            <person name="Ng W.-L."/>
            <person name="Kazmierczak K.M."/>
            <person name="Andrzejewski T.M."/>
            <person name="Davidsen T.M."/>
            <person name="Wayne K.J."/>
            <person name="Tettelin H."/>
            <person name="Glass J.I."/>
            <person name="Rusch D."/>
            <person name="Podicherti R."/>
            <person name="Tsui H.-C.T."/>
            <person name="Winkler M.E."/>
        </authorList>
    </citation>
    <scope>NUCLEOTIDE SEQUENCE</scope>
</reference>
<protein>
    <submittedName>
        <fullName evidence="7">Uncharacterized protein</fullName>
    </submittedName>
</protein>
<dbReference type="GO" id="GO:0035999">
    <property type="term" value="P:tetrahydrofolate interconversion"/>
    <property type="evidence" value="ECO:0007669"/>
    <property type="project" value="UniProtKB-UniPathway"/>
</dbReference>
<dbReference type="PANTHER" id="PTHR45754:SF3">
    <property type="entry name" value="METHYLENETETRAHYDROFOLATE REDUCTASE (NADPH)"/>
    <property type="match status" value="1"/>
</dbReference>
<accession>A0A381TDB7</accession>
<evidence type="ECO:0000313" key="7">
    <source>
        <dbReference type="EMBL" id="SVA11923.1"/>
    </source>
</evidence>
<dbReference type="Gene3D" id="3.20.20.220">
    <property type="match status" value="1"/>
</dbReference>
<evidence type="ECO:0000256" key="1">
    <source>
        <dbReference type="ARBA" id="ARBA00001974"/>
    </source>
</evidence>
<evidence type="ECO:0000256" key="5">
    <source>
        <dbReference type="ARBA" id="ARBA00022827"/>
    </source>
</evidence>
<evidence type="ECO:0000256" key="2">
    <source>
        <dbReference type="ARBA" id="ARBA00004777"/>
    </source>
</evidence>
<dbReference type="GO" id="GO:0004489">
    <property type="term" value="F:methylenetetrahydrofolate reductase [NAD(P)H] activity"/>
    <property type="evidence" value="ECO:0007669"/>
    <property type="project" value="InterPro"/>
</dbReference>
<keyword evidence="6" id="KW-0560">Oxidoreductase</keyword>
<dbReference type="InterPro" id="IPR029041">
    <property type="entry name" value="FAD-linked_oxidoreductase-like"/>
</dbReference>